<gene>
    <name evidence="2" type="ORF">GCM10007392_22970</name>
</gene>
<dbReference type="InterPro" id="IPR036465">
    <property type="entry name" value="vWFA_dom_sf"/>
</dbReference>
<dbReference type="PROSITE" id="PS50234">
    <property type="entry name" value="VWFA"/>
    <property type="match status" value="1"/>
</dbReference>
<protein>
    <recommendedName>
        <fullName evidence="1">VWFA domain-containing protein</fullName>
    </recommendedName>
</protein>
<reference evidence="2" key="2">
    <citation type="submission" date="2020-09" db="EMBL/GenBank/DDBJ databases">
        <authorList>
            <person name="Sun Q."/>
            <person name="Kim S."/>
        </authorList>
    </citation>
    <scope>NUCLEOTIDE SEQUENCE</scope>
    <source>
        <strain evidence="2">KCTC 22169</strain>
    </source>
</reference>
<name>A0A918KB42_9GAMM</name>
<evidence type="ECO:0000313" key="2">
    <source>
        <dbReference type="EMBL" id="GGX54887.1"/>
    </source>
</evidence>
<proteinExistence type="predicted"/>
<comment type="caution">
    <text evidence="2">The sequence shown here is derived from an EMBL/GenBank/DDBJ whole genome shotgun (WGS) entry which is preliminary data.</text>
</comment>
<dbReference type="SUPFAM" id="SSF53300">
    <property type="entry name" value="vWA-like"/>
    <property type="match status" value="1"/>
</dbReference>
<dbReference type="EMBL" id="BMXR01000005">
    <property type="protein sequence ID" value="GGX54887.1"/>
    <property type="molecule type" value="Genomic_DNA"/>
</dbReference>
<accession>A0A918KB42</accession>
<dbReference type="InterPro" id="IPR002035">
    <property type="entry name" value="VWF_A"/>
</dbReference>
<reference evidence="2" key="1">
    <citation type="journal article" date="2014" name="Int. J. Syst. Evol. Microbiol.">
        <title>Complete genome sequence of Corynebacterium casei LMG S-19264T (=DSM 44701T), isolated from a smear-ripened cheese.</title>
        <authorList>
            <consortium name="US DOE Joint Genome Institute (JGI-PGF)"/>
            <person name="Walter F."/>
            <person name="Albersmeier A."/>
            <person name="Kalinowski J."/>
            <person name="Ruckert C."/>
        </authorList>
    </citation>
    <scope>NUCLEOTIDE SEQUENCE</scope>
    <source>
        <strain evidence="2">KCTC 22169</strain>
    </source>
</reference>
<evidence type="ECO:0000313" key="3">
    <source>
        <dbReference type="Proteomes" id="UP000626148"/>
    </source>
</evidence>
<dbReference type="RefSeq" id="WP_229805326.1">
    <property type="nucleotide sequence ID" value="NZ_BMXR01000005.1"/>
</dbReference>
<dbReference type="Gene3D" id="3.40.50.410">
    <property type="entry name" value="von Willebrand factor, type A domain"/>
    <property type="match status" value="1"/>
</dbReference>
<dbReference type="PROSITE" id="PS51257">
    <property type="entry name" value="PROKAR_LIPOPROTEIN"/>
    <property type="match status" value="1"/>
</dbReference>
<sequence>MKLVNSAATMTRRLVFGLVIAGFVGSLLSGCGEPPVQNRSVYMLIDTSGTYTQQLDKAEKIMNYLLATLGSGDSLALARIDSASFSEKDIVAKATFDERPSTANDQKRLFQHRMQKFITAIERGSAHTDITGGVLQAVDFLNETGADEKYVLIFSDLEEDLPEGHVRNFPIDVEGIEVVALNVTKLTQDNIDPRDYENRLEEWQSRVIDGGGRWRVLNDLERMDRLIALR</sequence>
<dbReference type="Proteomes" id="UP000626148">
    <property type="component" value="Unassembled WGS sequence"/>
</dbReference>
<dbReference type="AlphaFoldDB" id="A0A918KB42"/>
<feature type="domain" description="VWFA" evidence="1">
    <location>
        <begin position="40"/>
        <end position="230"/>
    </location>
</feature>
<keyword evidence="3" id="KW-1185">Reference proteome</keyword>
<organism evidence="2 3">
    <name type="scientific">Saccharospirillum salsuginis</name>
    <dbReference type="NCBI Taxonomy" id="418750"/>
    <lineage>
        <taxon>Bacteria</taxon>
        <taxon>Pseudomonadati</taxon>
        <taxon>Pseudomonadota</taxon>
        <taxon>Gammaproteobacteria</taxon>
        <taxon>Oceanospirillales</taxon>
        <taxon>Saccharospirillaceae</taxon>
        <taxon>Saccharospirillum</taxon>
    </lineage>
</organism>
<evidence type="ECO:0000259" key="1">
    <source>
        <dbReference type="PROSITE" id="PS50234"/>
    </source>
</evidence>